<dbReference type="PANTHER" id="PTHR33362:SF7">
    <property type="entry name" value="SLL1103 PROTEIN"/>
    <property type="match status" value="1"/>
</dbReference>
<feature type="transmembrane region" description="Helical" evidence="7">
    <location>
        <begin position="173"/>
        <end position="194"/>
    </location>
</feature>
<dbReference type="PIRSF" id="PIRSF006066">
    <property type="entry name" value="HI0050"/>
    <property type="match status" value="1"/>
</dbReference>
<feature type="transmembrane region" description="Helical" evidence="7">
    <location>
        <begin position="403"/>
        <end position="427"/>
    </location>
</feature>
<dbReference type="GO" id="GO:0005886">
    <property type="term" value="C:plasma membrane"/>
    <property type="evidence" value="ECO:0007669"/>
    <property type="project" value="UniProtKB-SubCell"/>
</dbReference>
<keyword evidence="5 7" id="KW-1133">Transmembrane helix</keyword>
<comment type="subunit">
    <text evidence="7">The complex comprises the extracytoplasmic solute receptor protein and the two transmembrane proteins.</text>
</comment>
<reference evidence="10" key="1">
    <citation type="submission" date="2016-10" db="EMBL/GenBank/DDBJ databases">
        <authorList>
            <person name="Varghese N."/>
            <person name="Submissions S."/>
        </authorList>
    </citation>
    <scope>NUCLEOTIDE SEQUENCE [LARGE SCALE GENOMIC DNA]</scope>
    <source>
        <strain evidence="10">DSM 10146</strain>
    </source>
</reference>
<evidence type="ECO:0000256" key="2">
    <source>
        <dbReference type="ARBA" id="ARBA00022475"/>
    </source>
</evidence>
<comment type="subcellular location">
    <subcellularLocation>
        <location evidence="1 7">Cell inner membrane</location>
        <topology evidence="1 7">Multi-pass membrane protein</topology>
    </subcellularLocation>
</comment>
<evidence type="ECO:0000256" key="6">
    <source>
        <dbReference type="ARBA" id="ARBA00023136"/>
    </source>
</evidence>
<organism evidence="9 10">
    <name type="scientific">Salipiger thiooxidans</name>
    <dbReference type="NCBI Taxonomy" id="282683"/>
    <lineage>
        <taxon>Bacteria</taxon>
        <taxon>Pseudomonadati</taxon>
        <taxon>Pseudomonadota</taxon>
        <taxon>Alphaproteobacteria</taxon>
        <taxon>Rhodobacterales</taxon>
        <taxon>Roseobacteraceae</taxon>
        <taxon>Salipiger</taxon>
    </lineage>
</organism>
<feature type="transmembrane region" description="Helical" evidence="7">
    <location>
        <begin position="249"/>
        <end position="267"/>
    </location>
</feature>
<gene>
    <name evidence="9" type="ORF">SAMN04488105_11428</name>
</gene>
<evidence type="ECO:0000256" key="3">
    <source>
        <dbReference type="ARBA" id="ARBA00022519"/>
    </source>
</evidence>
<evidence type="ECO:0000313" key="10">
    <source>
        <dbReference type="Proteomes" id="UP000198994"/>
    </source>
</evidence>
<feature type="transmembrane region" description="Helical" evidence="7">
    <location>
        <begin position="362"/>
        <end position="383"/>
    </location>
</feature>
<feature type="transmembrane region" description="Helical" evidence="7">
    <location>
        <begin position="279"/>
        <end position="303"/>
    </location>
</feature>
<dbReference type="STRING" id="282683.SAMN04488105_11428"/>
<accession>A0A1G7J0J8</accession>
<comment type="similarity">
    <text evidence="7">Belongs to the TRAP transporter large permease family.</text>
</comment>
<keyword evidence="10" id="KW-1185">Reference proteome</keyword>
<evidence type="ECO:0000256" key="7">
    <source>
        <dbReference type="RuleBase" id="RU369079"/>
    </source>
</evidence>
<proteinExistence type="inferred from homology"/>
<feature type="transmembrane region" description="Helical" evidence="7">
    <location>
        <begin position="138"/>
        <end position="161"/>
    </location>
</feature>
<keyword evidence="3 7" id="KW-0997">Cell inner membrane</keyword>
<keyword evidence="2" id="KW-1003">Cell membrane</keyword>
<feature type="transmembrane region" description="Helical" evidence="7">
    <location>
        <begin position="323"/>
        <end position="350"/>
    </location>
</feature>
<dbReference type="OrthoDB" id="7339120at2"/>
<dbReference type="RefSeq" id="WP_008887371.1">
    <property type="nucleotide sequence ID" value="NZ_FNAV01000014.1"/>
</dbReference>
<comment type="function">
    <text evidence="7">Part of the tripartite ATP-independent periplasmic (TRAP) transport system.</text>
</comment>
<sequence length="436" mass="46482">MGDAVLLMFPALIVLIALGIPIAFSMMLVAAIFGFIRFEDIVFRQFAQRVDEVASNYVLGAIPLFIFMGAILERAGIAERLFDAIYMWTRRLPGGLAVAALVMCTIFAAASGVVGATETLVGMLAIPGMLKRKYDNSLVAGTICAGGSLGTVIPPSIPVIVLAPIMTLPVGDLMAGILVPGLMMAAMFSLYIILSATLKPELAPRDTDPDTHTLGEKITFTLKALVPPVVLIALVLGTLFSGLATPTEAAACGSFGVLVLAAFYRRLTFRMLLAASLQTVSLTAMILAIVLAGVMFSGVLFASGGMMAIRSFLDSFGFEAGGVIALILIITFVLGFAVELTSIVLIMTSISVPILNAYNVDLLWFSIVFLITLQTSYLTPPMAPSIFYLRAIAPPTMTLKQMYWGVIPFICCQLIVLALVILFPALATWMPKLIYG</sequence>
<protein>
    <recommendedName>
        <fullName evidence="7">TRAP transporter large permease protein</fullName>
    </recommendedName>
</protein>
<dbReference type="EMBL" id="FNAV01000014">
    <property type="protein sequence ID" value="SDF18477.1"/>
    <property type="molecule type" value="Genomic_DNA"/>
</dbReference>
<feature type="transmembrane region" description="Helical" evidence="7">
    <location>
        <begin position="6"/>
        <end position="36"/>
    </location>
</feature>
<feature type="transmembrane region" description="Helical" evidence="7">
    <location>
        <begin position="97"/>
        <end position="126"/>
    </location>
</feature>
<keyword evidence="6 7" id="KW-0472">Membrane</keyword>
<evidence type="ECO:0000256" key="5">
    <source>
        <dbReference type="ARBA" id="ARBA00022989"/>
    </source>
</evidence>
<evidence type="ECO:0000259" key="8">
    <source>
        <dbReference type="Pfam" id="PF06808"/>
    </source>
</evidence>
<dbReference type="Proteomes" id="UP000198994">
    <property type="component" value="Unassembled WGS sequence"/>
</dbReference>
<name>A0A1G7J0J8_9RHOB</name>
<keyword evidence="4 7" id="KW-0812">Transmembrane</keyword>
<dbReference type="Pfam" id="PF06808">
    <property type="entry name" value="DctM"/>
    <property type="match status" value="1"/>
</dbReference>
<keyword evidence="7" id="KW-0813">Transport</keyword>
<evidence type="ECO:0000313" key="9">
    <source>
        <dbReference type="EMBL" id="SDF18477.1"/>
    </source>
</evidence>
<dbReference type="PANTHER" id="PTHR33362">
    <property type="entry name" value="SIALIC ACID TRAP TRANSPORTER PERMEASE PROTEIN SIAT-RELATED"/>
    <property type="match status" value="1"/>
</dbReference>
<dbReference type="NCBIfam" id="TIGR00786">
    <property type="entry name" value="dctM"/>
    <property type="match status" value="1"/>
</dbReference>
<feature type="transmembrane region" description="Helical" evidence="7">
    <location>
        <begin position="57"/>
        <end position="77"/>
    </location>
</feature>
<evidence type="ECO:0000256" key="1">
    <source>
        <dbReference type="ARBA" id="ARBA00004429"/>
    </source>
</evidence>
<feature type="transmembrane region" description="Helical" evidence="7">
    <location>
        <begin position="224"/>
        <end position="243"/>
    </location>
</feature>
<dbReference type="InterPro" id="IPR004681">
    <property type="entry name" value="TRAP_DctM"/>
</dbReference>
<dbReference type="AlphaFoldDB" id="A0A1G7J0J8"/>
<dbReference type="InterPro" id="IPR010656">
    <property type="entry name" value="DctM"/>
</dbReference>
<dbReference type="GO" id="GO:0022857">
    <property type="term" value="F:transmembrane transporter activity"/>
    <property type="evidence" value="ECO:0007669"/>
    <property type="project" value="UniProtKB-UniRule"/>
</dbReference>
<feature type="domain" description="TRAP C4-dicarboxylate transport system permease DctM subunit" evidence="8">
    <location>
        <begin position="11"/>
        <end position="426"/>
    </location>
</feature>
<evidence type="ECO:0000256" key="4">
    <source>
        <dbReference type="ARBA" id="ARBA00022692"/>
    </source>
</evidence>